<protein>
    <recommendedName>
        <fullName evidence="6">NAD(P)(+)--arginine ADP-ribosyltransferase</fullName>
        <ecNumber evidence="6">2.4.2.31</ecNumber>
    </recommendedName>
    <alternativeName>
        <fullName evidence="6">Mono(ADP-ribosyl)transferase</fullName>
    </alternativeName>
</protein>
<dbReference type="PROSITE" id="PS51996">
    <property type="entry name" value="TR_MART"/>
    <property type="match status" value="1"/>
</dbReference>
<gene>
    <name evidence="8" type="ORF">XAT740_LOCUS45639</name>
</gene>
<organism evidence="8 9">
    <name type="scientific">Adineta ricciae</name>
    <name type="common">Rotifer</name>
    <dbReference type="NCBI Taxonomy" id="249248"/>
    <lineage>
        <taxon>Eukaryota</taxon>
        <taxon>Metazoa</taxon>
        <taxon>Spiralia</taxon>
        <taxon>Gnathifera</taxon>
        <taxon>Rotifera</taxon>
        <taxon>Eurotatoria</taxon>
        <taxon>Bdelloidea</taxon>
        <taxon>Adinetida</taxon>
        <taxon>Adinetidae</taxon>
        <taxon>Adineta</taxon>
    </lineage>
</organism>
<comment type="catalytic activity">
    <reaction evidence="5 6">
        <text>L-arginyl-[protein] + NAD(+) = N(omega)-(ADP-D-ribosyl)-L-arginyl-[protein] + nicotinamide + H(+)</text>
        <dbReference type="Rhea" id="RHEA:19149"/>
        <dbReference type="Rhea" id="RHEA-COMP:10532"/>
        <dbReference type="Rhea" id="RHEA-COMP:15087"/>
        <dbReference type="ChEBI" id="CHEBI:15378"/>
        <dbReference type="ChEBI" id="CHEBI:17154"/>
        <dbReference type="ChEBI" id="CHEBI:29965"/>
        <dbReference type="ChEBI" id="CHEBI:57540"/>
        <dbReference type="ChEBI" id="CHEBI:142554"/>
        <dbReference type="EC" id="2.4.2.31"/>
    </reaction>
</comment>
<sequence length="598" mass="70276">MLSIRSDRFLNAIPGVTDEQFKHSQFLKFYNQTEKCPSSDSVIDGLIGLGIINDRSHAILTAIETEPDSYNIIKVYSSDFYLGSKKFYKYINEELMNDNEDTLGKLMPFIRRATSQINHHDIDRGGILYRGMNLNEEQRNFFSIGKLFRFPGFTTTTENIDVARRFGDTLFEIHVNAPCHQVVHMAHISYYKDEEEWLFSPYSRFQVKEIIEEFIILQSVDNLASIEDEYYVSDSEQSISYDCSISDTRSAEYPTSDTRNEFSDYEQRSYSQQTEDSYTRDDQRIDVYDSRDDISVRTSDSPLYVNQNTAFDEDFEYANNDNRNQNYFSNYIDNNFEGDDVTYDGRSFEQTVSIGNDGISTDDSQYNIRMDRMAKLMFTKLDELQNHEDFTIVLLPAQKSLPYEENIVDYFKKCCSLEAFNDYVNTVQSERKILLILTNFFDDLSTFHQFRQIHAIYILNSSSQPIQIDKQTYSKLVDIFTDEFVLIEQLRQDILLTYISDFSIDISTLEDMKNQQSLTNLDNTALMFLWNQAFIHYLVNSPLLPMDMNKLKEKMLRQCRLEYATNKAQLITIDDFERNFIYDDAVKWYTKPSFVYRL</sequence>
<keyword evidence="6" id="KW-0521">NADP</keyword>
<evidence type="ECO:0000313" key="8">
    <source>
        <dbReference type="EMBL" id="CAF1582270.1"/>
    </source>
</evidence>
<keyword evidence="9" id="KW-1185">Reference proteome</keyword>
<keyword evidence="6" id="KW-0520">NAD</keyword>
<accession>A0A815ZEM1</accession>
<dbReference type="Proteomes" id="UP000663828">
    <property type="component" value="Unassembled WGS sequence"/>
</dbReference>
<comment type="caution">
    <text evidence="8">The sequence shown here is derived from an EMBL/GenBank/DDBJ whole genome shotgun (WGS) entry which is preliminary data.</text>
</comment>
<feature type="region of interest" description="Disordered" evidence="7">
    <location>
        <begin position="250"/>
        <end position="279"/>
    </location>
</feature>
<evidence type="ECO:0000256" key="1">
    <source>
        <dbReference type="ARBA" id="ARBA00009558"/>
    </source>
</evidence>
<feature type="non-terminal residue" evidence="8">
    <location>
        <position position="1"/>
    </location>
</feature>
<dbReference type="Pfam" id="PF01129">
    <property type="entry name" value="ART"/>
    <property type="match status" value="1"/>
</dbReference>
<feature type="compositionally biased region" description="Basic and acidic residues" evidence="7">
    <location>
        <begin position="258"/>
        <end position="267"/>
    </location>
</feature>
<dbReference type="AlphaFoldDB" id="A0A815ZEM1"/>
<reference evidence="8" key="1">
    <citation type="submission" date="2021-02" db="EMBL/GenBank/DDBJ databases">
        <authorList>
            <person name="Nowell W R."/>
        </authorList>
    </citation>
    <scope>NUCLEOTIDE SEQUENCE</scope>
</reference>
<evidence type="ECO:0000313" key="9">
    <source>
        <dbReference type="Proteomes" id="UP000663828"/>
    </source>
</evidence>
<keyword evidence="3 6" id="KW-0808">Transferase</keyword>
<evidence type="ECO:0000256" key="4">
    <source>
        <dbReference type="ARBA" id="ARBA00022695"/>
    </source>
</evidence>
<keyword evidence="2 6" id="KW-0328">Glycosyltransferase</keyword>
<dbReference type="GO" id="GO:0106274">
    <property type="term" value="F:NAD+-protein-arginine ADP-ribosyltransferase activity"/>
    <property type="evidence" value="ECO:0007669"/>
    <property type="project" value="UniProtKB-EC"/>
</dbReference>
<name>A0A815ZEM1_ADIRI</name>
<dbReference type="GO" id="GO:0016779">
    <property type="term" value="F:nucleotidyltransferase activity"/>
    <property type="evidence" value="ECO:0007669"/>
    <property type="project" value="UniProtKB-KW"/>
</dbReference>
<evidence type="ECO:0000256" key="7">
    <source>
        <dbReference type="SAM" id="MobiDB-lite"/>
    </source>
</evidence>
<proteinExistence type="inferred from homology"/>
<dbReference type="InterPro" id="IPR000768">
    <property type="entry name" value="ART"/>
</dbReference>
<dbReference type="SUPFAM" id="SSF56399">
    <property type="entry name" value="ADP-ribosylation"/>
    <property type="match status" value="1"/>
</dbReference>
<dbReference type="Gene3D" id="3.90.176.10">
    <property type="entry name" value="Toxin ADP-ribosyltransferase, Chain A, domain 1"/>
    <property type="match status" value="1"/>
</dbReference>
<evidence type="ECO:0000256" key="2">
    <source>
        <dbReference type="ARBA" id="ARBA00022676"/>
    </source>
</evidence>
<evidence type="ECO:0000256" key="5">
    <source>
        <dbReference type="ARBA" id="ARBA00047597"/>
    </source>
</evidence>
<dbReference type="EMBL" id="CAJNOR010005993">
    <property type="protein sequence ID" value="CAF1582270.1"/>
    <property type="molecule type" value="Genomic_DNA"/>
</dbReference>
<keyword evidence="4" id="KW-0548">Nucleotidyltransferase</keyword>
<dbReference type="EC" id="2.4.2.31" evidence="6"/>
<evidence type="ECO:0000256" key="6">
    <source>
        <dbReference type="RuleBase" id="RU361228"/>
    </source>
</evidence>
<evidence type="ECO:0000256" key="3">
    <source>
        <dbReference type="ARBA" id="ARBA00022679"/>
    </source>
</evidence>
<comment type="similarity">
    <text evidence="1 6">Belongs to the Arg-specific ADP-ribosyltransferase family.</text>
</comment>